<evidence type="ECO:0000313" key="3">
    <source>
        <dbReference type="EMBL" id="OHB02674.1"/>
    </source>
</evidence>
<comment type="caution">
    <text evidence="3">The sequence shown here is derived from an EMBL/GenBank/DDBJ whole genome shotgun (WGS) entry which is preliminary data.</text>
</comment>
<keyword evidence="2" id="KW-0732">Signal</keyword>
<accession>A0A1G2TZL3</accession>
<dbReference type="STRING" id="1802758.A3A96_02380"/>
<dbReference type="EMBL" id="MHWB01000002">
    <property type="protein sequence ID" value="OHB02674.1"/>
    <property type="molecule type" value="Genomic_DNA"/>
</dbReference>
<feature type="signal peptide" evidence="2">
    <location>
        <begin position="1"/>
        <end position="20"/>
    </location>
</feature>
<organism evidence="3 4">
    <name type="scientific">Candidatus Zambryskibacteria bacterium RIFCSPLOWO2_01_FULL_39_39</name>
    <dbReference type="NCBI Taxonomy" id="1802758"/>
    <lineage>
        <taxon>Bacteria</taxon>
        <taxon>Candidatus Zambryskiibacteriota</taxon>
    </lineage>
</organism>
<evidence type="ECO:0000256" key="2">
    <source>
        <dbReference type="SAM" id="SignalP"/>
    </source>
</evidence>
<evidence type="ECO:0000256" key="1">
    <source>
        <dbReference type="SAM" id="MobiDB-lite"/>
    </source>
</evidence>
<feature type="region of interest" description="Disordered" evidence="1">
    <location>
        <begin position="115"/>
        <end position="136"/>
    </location>
</feature>
<reference evidence="3 4" key="1">
    <citation type="journal article" date="2016" name="Nat. Commun.">
        <title>Thousands of microbial genomes shed light on interconnected biogeochemical processes in an aquifer system.</title>
        <authorList>
            <person name="Anantharaman K."/>
            <person name="Brown C.T."/>
            <person name="Hug L.A."/>
            <person name="Sharon I."/>
            <person name="Castelle C.J."/>
            <person name="Probst A.J."/>
            <person name="Thomas B.C."/>
            <person name="Singh A."/>
            <person name="Wilkins M.J."/>
            <person name="Karaoz U."/>
            <person name="Brodie E.L."/>
            <person name="Williams K.H."/>
            <person name="Hubbard S.S."/>
            <person name="Banfield J.F."/>
        </authorList>
    </citation>
    <scope>NUCLEOTIDE SEQUENCE [LARGE SCALE GENOMIC DNA]</scope>
</reference>
<feature type="chain" id="PRO_5009584642" evidence="2">
    <location>
        <begin position="21"/>
        <end position="388"/>
    </location>
</feature>
<dbReference type="AlphaFoldDB" id="A0A1G2TZL3"/>
<name>A0A1G2TZL3_9BACT</name>
<protein>
    <submittedName>
        <fullName evidence="3">Uncharacterized protein</fullName>
    </submittedName>
</protein>
<sequence>MKKILYSAGLIVFVAALALGATGAFFSDSETSTGNILTAGAIDLQIDNESYVTSTTTGLLVASPNTTWTMRNLTVEKFFDFEDIKPGDIGEDTISLHVDNNDAYLCADVTLTSNNENTLVDPESDDGDDTTGTNGGELAQQVNFAWWADDGDNVLEEGENLLPGGPLGNLAIGATTTVTLADSVSNIWTGQGGPIPGASTRYIGKAWCFGTITPAPVAQDGSGNNGENGPLDRGTGFICDGSLANNTAQTDSLTADVAFRAVQSRNNSRFLCTPSTAPETATVTLDKVVTFTNLAVAGVDVSDFTLHLVGPGGDHVLIDQVPFPGLTPGAYVVSEVYSGDPANATSTVIFSGSCTEIGTTDTATFNVVSGVNPTCTITNSVSTTTPQQ</sequence>
<evidence type="ECO:0000313" key="4">
    <source>
        <dbReference type="Proteomes" id="UP000177707"/>
    </source>
</evidence>
<proteinExistence type="predicted"/>
<dbReference type="Proteomes" id="UP000177707">
    <property type="component" value="Unassembled WGS sequence"/>
</dbReference>
<gene>
    <name evidence="3" type="ORF">A3A96_02380</name>
</gene>